<dbReference type="InterPro" id="IPR002035">
    <property type="entry name" value="VWF_A"/>
</dbReference>
<dbReference type="PROSITE" id="PS50234">
    <property type="entry name" value="VWFA"/>
    <property type="match status" value="1"/>
</dbReference>
<dbReference type="SUPFAM" id="SSF49265">
    <property type="entry name" value="Fibronectin type III"/>
    <property type="match status" value="5"/>
</dbReference>
<dbReference type="SUPFAM" id="SSF53300">
    <property type="entry name" value="vWA-like"/>
    <property type="match status" value="1"/>
</dbReference>
<dbReference type="SMART" id="SM00327">
    <property type="entry name" value="VWA"/>
    <property type="match status" value="1"/>
</dbReference>
<organism evidence="12 13">
    <name type="scientific">Haplochromis burtoni</name>
    <name type="common">Burton's mouthbrooder</name>
    <name type="synonym">Chromis burtoni</name>
    <dbReference type="NCBI Taxonomy" id="8153"/>
    <lineage>
        <taxon>Eukaryota</taxon>
        <taxon>Metazoa</taxon>
        <taxon>Chordata</taxon>
        <taxon>Craniata</taxon>
        <taxon>Vertebrata</taxon>
        <taxon>Euteleostomi</taxon>
        <taxon>Actinopterygii</taxon>
        <taxon>Neopterygii</taxon>
        <taxon>Teleostei</taxon>
        <taxon>Neoteleostei</taxon>
        <taxon>Acanthomorphata</taxon>
        <taxon>Ovalentaria</taxon>
        <taxon>Cichlomorphae</taxon>
        <taxon>Cichliformes</taxon>
        <taxon>Cichlidae</taxon>
        <taxon>African cichlids</taxon>
        <taxon>Pseudocrenilabrinae</taxon>
        <taxon>Haplochromini</taxon>
        <taxon>Haplochromis</taxon>
    </lineage>
</organism>
<dbReference type="PRINTS" id="PR00453">
    <property type="entry name" value="VWFADOMAIN"/>
</dbReference>
<dbReference type="FunFam" id="2.60.40.10:FF:000234">
    <property type="entry name" value="Collagen, type XII, alpha 1"/>
    <property type="match status" value="1"/>
</dbReference>
<dbReference type="SMART" id="SM00210">
    <property type="entry name" value="TSPN"/>
    <property type="match status" value="1"/>
</dbReference>
<evidence type="ECO:0000256" key="2">
    <source>
        <dbReference type="ARBA" id="ARBA00022530"/>
    </source>
</evidence>
<dbReference type="OMA" id="DISGCYG"/>
<dbReference type="Proteomes" id="UP000264840">
    <property type="component" value="Unplaced"/>
</dbReference>
<feature type="compositionally biased region" description="Pro residues" evidence="9">
    <location>
        <begin position="1139"/>
        <end position="1153"/>
    </location>
</feature>
<evidence type="ECO:0000256" key="8">
    <source>
        <dbReference type="ARBA" id="ARBA00049648"/>
    </source>
</evidence>
<feature type="domain" description="Fibronectin type-III" evidence="11">
    <location>
        <begin position="33"/>
        <end position="122"/>
    </location>
</feature>
<feature type="domain" description="Fibronectin type-III" evidence="11">
    <location>
        <begin position="628"/>
        <end position="718"/>
    </location>
</feature>
<dbReference type="Gene3D" id="1.20.5.320">
    <property type="entry name" value="6-Phosphogluconate Dehydrogenase, domain 3"/>
    <property type="match status" value="1"/>
</dbReference>
<dbReference type="SUPFAM" id="SSF49899">
    <property type="entry name" value="Concanavalin A-like lectins/glucanases"/>
    <property type="match status" value="1"/>
</dbReference>
<evidence type="ECO:0000256" key="9">
    <source>
        <dbReference type="SAM" id="MobiDB-lite"/>
    </source>
</evidence>
<feature type="domain" description="Fibronectin type-III" evidence="11">
    <location>
        <begin position="395"/>
        <end position="484"/>
    </location>
</feature>
<keyword evidence="2" id="KW-0272">Extracellular matrix</keyword>
<evidence type="ECO:0000313" key="13">
    <source>
        <dbReference type="Proteomes" id="UP000264840"/>
    </source>
</evidence>
<proteinExistence type="inferred from homology"/>
<evidence type="ECO:0000313" key="12">
    <source>
        <dbReference type="Ensembl" id="ENSHBUP00000019065.1"/>
    </source>
</evidence>
<reference evidence="12" key="1">
    <citation type="submission" date="2025-08" db="UniProtKB">
        <authorList>
            <consortium name="Ensembl"/>
        </authorList>
    </citation>
    <scope>IDENTIFICATION</scope>
</reference>
<keyword evidence="13" id="KW-1185">Reference proteome</keyword>
<feature type="region of interest" description="Disordered" evidence="9">
    <location>
        <begin position="986"/>
        <end position="1013"/>
    </location>
</feature>
<keyword evidence="2" id="KW-0964">Secreted</keyword>
<evidence type="ECO:0000259" key="10">
    <source>
        <dbReference type="PROSITE" id="PS50234"/>
    </source>
</evidence>
<protein>
    <submittedName>
        <fullName evidence="12">Uncharacterized protein</fullName>
    </submittedName>
</protein>
<comment type="similarity">
    <text evidence="8">Belongs to the fibril-associated collagens with interrupted helices (FACIT) family.</text>
</comment>
<dbReference type="Gene3D" id="2.60.40.10">
    <property type="entry name" value="Immunoglobulins"/>
    <property type="match status" value="5"/>
</dbReference>
<accession>A0A3Q2W3L0</accession>
<feature type="region of interest" description="Disordered" evidence="9">
    <location>
        <begin position="151"/>
        <end position="218"/>
    </location>
</feature>
<dbReference type="GeneTree" id="ENSGT00940000153769"/>
<keyword evidence="6" id="KW-0176">Collagen</keyword>
<name>A0A3Q2W3L0_HAPBU</name>
<dbReference type="Gene3D" id="2.60.120.200">
    <property type="match status" value="1"/>
</dbReference>
<dbReference type="PANTHER" id="PTHR24020">
    <property type="entry name" value="COLLAGEN ALPHA"/>
    <property type="match status" value="1"/>
</dbReference>
<sequence>MSCQLFPLTQVFNQKNALNILKPDIFYSSLCLCQGRLKLTVLSEDRLQMKWKEADGPVQGYKVRVRPISGESSPPELMLTTTRGRATVAGLDSSQEYYLQVLVLNGTTEKLLAKRRFTSKKDSRVDRRNGDNLKSSVCCETIYLVFNKTPEKSGKEKRKKKKERDRSKMENKEEQGTTQGEPAQEKPRKSPFPTQPGTDKQCPPVLHKPDRISNHNSSDHNAAADIVLLVDGSWSIGRINFRRIRDFLEGLVTPFHIGPNHIQIGLTQYSGDPRTEWHLNNFTSKEQLLEAVRNFRYKGGNTFTGQALLHVMEENMRSSAGARSDTPFFLVLLTDGKSQDDAIAAATRLKNSRSSDFLFSIYKLVARLVHILCGRIEERGMEPGSTADPTLSYPSPTDLRFSELGSREVKLHWTNPVKPVQQYRVVYHSAESQSPQEVVLPGSESVVLLEGLSSQTLYHVSIFPVYEDNVGLALRGTVTTLPLAMPANLKVTPSSYSTLQVSWGAAPGATQYLILYSALSHGEPDDAKEVMTECVDYILLLVNDTEKSNTFSSALVFYFAVPLPTPLSVQFPMVTHSMMKVSWVPGAGDVPGHRITYSTNHGSDVKQLSLSLFYFHTHYSFLLVKVPPPSDLRVTNFSDSDIMVRWEAAADDVVSYLIKWISLSGGDLRQLRVSGDSEGAVLGGVEDDKEYQISLSALYGDGAQSEAVAIRYSTLSGGGPTSLTVSDESAVSMVISWVPPNAHVLQYRVSYTALTGADSQDHTVSGSYTTLCFCYVCAGLGFNMMEAFGLTQRAHSSVEGVAAEPFVFNTLPTYTLYRDVQLTQSFSTEHTISIAFRMLQDTPREPFALWQLTDNDFQPKMGVVIDPTTKHLLYFSLDYRGEVQELTFDQPQVHRLFYGSFHKVHLSVSQVSVSLSVDCQHVGERPARPLGNLPTDGFEMLGKLVKTRGPNSGSAPFQLQSFEIVCNTTWASEDTCCDLPGVVSGPPGARGEKGDPGRPGVQGVPGPPGQKGEEGIAGAKVSCLISVSTECIKLSSVSVLISLLHLSQGIRGVEGNMGAPGITGPRVKRKYIFICLYAFLPLLPILSLGSDTEFEKGEPQSMAMIYQLVTQACEQLEVLKLDMFINEIGRKPVPIEEPVGPPGEPGIPGPKGPPGERGSQGRVGPSGTPGRPGYPGEKGVPGDKGDAGSNVQGHPGVKGLAGPPGESKLGIPGPKGENGMLGPSGIPGTLGQPGEIGPPGVCDNSGGCHMLPQRPF</sequence>
<dbReference type="InterPro" id="IPR013320">
    <property type="entry name" value="ConA-like_dom_sf"/>
</dbReference>
<feature type="region of interest" description="Disordered" evidence="9">
    <location>
        <begin position="1132"/>
        <end position="1246"/>
    </location>
</feature>
<keyword evidence="4" id="KW-0677">Repeat</keyword>
<feature type="compositionally biased region" description="Basic and acidic residues" evidence="9">
    <location>
        <begin position="164"/>
        <end position="175"/>
    </location>
</feature>
<dbReference type="InterPro" id="IPR036465">
    <property type="entry name" value="vWFA_dom_sf"/>
</dbReference>
<dbReference type="GO" id="GO:0007155">
    <property type="term" value="P:cell adhesion"/>
    <property type="evidence" value="ECO:0007669"/>
    <property type="project" value="UniProtKB-KW"/>
</dbReference>
<keyword evidence="3" id="KW-0732">Signal</keyword>
<dbReference type="PANTHER" id="PTHR24020:SF39">
    <property type="entry name" value="COLLAGEN ALPHA-1(XX) CHAIN"/>
    <property type="match status" value="1"/>
</dbReference>
<dbReference type="Pfam" id="PF01391">
    <property type="entry name" value="Collagen"/>
    <property type="match status" value="1"/>
</dbReference>
<dbReference type="Gene3D" id="3.40.50.410">
    <property type="entry name" value="von Willebrand factor, type A domain"/>
    <property type="match status" value="1"/>
</dbReference>
<reference evidence="12" key="2">
    <citation type="submission" date="2025-09" db="UniProtKB">
        <authorList>
            <consortium name="Ensembl"/>
        </authorList>
    </citation>
    <scope>IDENTIFICATION</scope>
</reference>
<dbReference type="AlphaFoldDB" id="A0A3Q2W3L0"/>
<keyword evidence="7" id="KW-0379">Hydroxylation</keyword>
<dbReference type="PROSITE" id="PS50853">
    <property type="entry name" value="FN3"/>
    <property type="match status" value="4"/>
</dbReference>
<dbReference type="InterPro" id="IPR048287">
    <property type="entry name" value="TSPN-like_N"/>
</dbReference>
<dbReference type="InterPro" id="IPR036116">
    <property type="entry name" value="FN3_sf"/>
</dbReference>
<keyword evidence="5" id="KW-0130">Cell adhesion</keyword>
<dbReference type="InterPro" id="IPR008160">
    <property type="entry name" value="Collagen"/>
</dbReference>
<dbReference type="CDD" id="cd00063">
    <property type="entry name" value="FN3"/>
    <property type="match status" value="4"/>
</dbReference>
<dbReference type="STRING" id="8153.ENSHBUP00000019065"/>
<dbReference type="InterPro" id="IPR003961">
    <property type="entry name" value="FN3_dom"/>
</dbReference>
<dbReference type="GO" id="GO:0005581">
    <property type="term" value="C:collagen trimer"/>
    <property type="evidence" value="ECO:0007669"/>
    <property type="project" value="UniProtKB-KW"/>
</dbReference>
<dbReference type="Ensembl" id="ENSHBUT00000028293.1">
    <property type="protein sequence ID" value="ENSHBUP00000019065.1"/>
    <property type="gene ID" value="ENSHBUG00000021279.1"/>
</dbReference>
<evidence type="ECO:0000259" key="11">
    <source>
        <dbReference type="PROSITE" id="PS50853"/>
    </source>
</evidence>
<evidence type="ECO:0000256" key="4">
    <source>
        <dbReference type="ARBA" id="ARBA00022737"/>
    </source>
</evidence>
<dbReference type="InterPro" id="IPR013783">
    <property type="entry name" value="Ig-like_fold"/>
</dbReference>
<evidence type="ECO:0000256" key="1">
    <source>
        <dbReference type="ARBA" id="ARBA00004498"/>
    </source>
</evidence>
<feature type="domain" description="Fibronectin type-III" evidence="11">
    <location>
        <begin position="719"/>
        <end position="813"/>
    </location>
</feature>
<dbReference type="InterPro" id="IPR050525">
    <property type="entry name" value="ECM_Assembly_Org"/>
</dbReference>
<evidence type="ECO:0000256" key="5">
    <source>
        <dbReference type="ARBA" id="ARBA00022889"/>
    </source>
</evidence>
<dbReference type="Pfam" id="PF00092">
    <property type="entry name" value="VWA"/>
    <property type="match status" value="1"/>
</dbReference>
<evidence type="ECO:0000256" key="3">
    <source>
        <dbReference type="ARBA" id="ARBA00022729"/>
    </source>
</evidence>
<evidence type="ECO:0000256" key="7">
    <source>
        <dbReference type="ARBA" id="ARBA00023278"/>
    </source>
</evidence>
<dbReference type="Pfam" id="PF00041">
    <property type="entry name" value="fn3"/>
    <property type="match status" value="3"/>
</dbReference>
<comment type="subcellular location">
    <subcellularLocation>
        <location evidence="1">Secreted</location>
        <location evidence="1">Extracellular space</location>
        <location evidence="1">Extracellular matrix</location>
    </subcellularLocation>
</comment>
<feature type="domain" description="VWFA" evidence="10">
    <location>
        <begin position="225"/>
        <end position="361"/>
    </location>
</feature>
<evidence type="ECO:0000256" key="6">
    <source>
        <dbReference type="ARBA" id="ARBA00023119"/>
    </source>
</evidence>
<dbReference type="SMART" id="SM00060">
    <property type="entry name" value="FN3"/>
    <property type="match status" value="4"/>
</dbReference>